<accession>A0A318QWD0</accession>
<dbReference type="AlphaFoldDB" id="A0A318QWD0"/>
<dbReference type="PANTHER" id="PTHR33608">
    <property type="entry name" value="BLL2464 PROTEIN"/>
    <property type="match status" value="1"/>
</dbReference>
<sequence>MSVPAFVRRLFSRADAPAGVKRPAAAMSATSAAMSGAMRPHEGPALARALAARMPALIIAAQRIAQTVQQGGHARRRAGTGENFWQYRPAQPGEAATRIDWRQSARSDRPYVRENEAQSSQTIFIWCDNSPSMLWRSSEALPTKAERALLLALATAAIVLRQGERVRVLSADGMTATGISGQGALERMATILIDAMRHPSPPSTLPTTAHLVRNARLVLLGDGLYAPDAFSALLRAALARQVRTSLIEVVDPAERDLPYAGRTRFSGLEHEASITLSAGTDLRAAYRAAFARHQQQMSDLCRAGGNDMIAHTTDLPPERALLALHDQLAAGMRPAGGGTRP</sequence>
<dbReference type="EMBL" id="NOXG01000001">
    <property type="protein sequence ID" value="PYD77193.1"/>
    <property type="molecule type" value="Genomic_DNA"/>
</dbReference>
<dbReference type="Proteomes" id="UP000247609">
    <property type="component" value="Unassembled WGS sequence"/>
</dbReference>
<feature type="domain" description="DUF58" evidence="1">
    <location>
        <begin position="86"/>
        <end position="295"/>
    </location>
</feature>
<evidence type="ECO:0000259" key="1">
    <source>
        <dbReference type="Pfam" id="PF01882"/>
    </source>
</evidence>
<comment type="caution">
    <text evidence="2">The sequence shown here is derived from an EMBL/GenBank/DDBJ whole genome shotgun (WGS) entry which is preliminary data.</text>
</comment>
<organism evidence="2 3">
    <name type="scientific">Novacetimonas pomaceti</name>
    <dbReference type="NCBI Taxonomy" id="2021998"/>
    <lineage>
        <taxon>Bacteria</taxon>
        <taxon>Pseudomonadati</taxon>
        <taxon>Pseudomonadota</taxon>
        <taxon>Alphaproteobacteria</taxon>
        <taxon>Acetobacterales</taxon>
        <taxon>Acetobacteraceae</taxon>
        <taxon>Novacetimonas</taxon>
    </lineage>
</organism>
<dbReference type="PANTHER" id="PTHR33608:SF6">
    <property type="entry name" value="BLL2464 PROTEIN"/>
    <property type="match status" value="1"/>
</dbReference>
<evidence type="ECO:0000313" key="2">
    <source>
        <dbReference type="EMBL" id="PYD77193.1"/>
    </source>
</evidence>
<protein>
    <submittedName>
        <fullName evidence="2">DUF58 domain-containing protein</fullName>
    </submittedName>
</protein>
<dbReference type="Pfam" id="PF01882">
    <property type="entry name" value="DUF58"/>
    <property type="match status" value="1"/>
</dbReference>
<gene>
    <name evidence="2" type="ORF">CFR71_00765</name>
</gene>
<reference evidence="2 3" key="1">
    <citation type="submission" date="2017-07" db="EMBL/GenBank/DDBJ databases">
        <title>A draft genome sequence of Komagataeibacter sp. T5K1.</title>
        <authorList>
            <person name="Skraban J."/>
            <person name="Cleenwerck I."/>
            <person name="Vandamme P."/>
            <person name="Trcek J."/>
        </authorList>
    </citation>
    <scope>NUCLEOTIDE SEQUENCE [LARGE SCALE GENOMIC DNA]</scope>
    <source>
        <strain evidence="2 3">T5K1</strain>
    </source>
</reference>
<dbReference type="InterPro" id="IPR002881">
    <property type="entry name" value="DUF58"/>
</dbReference>
<evidence type="ECO:0000313" key="3">
    <source>
        <dbReference type="Proteomes" id="UP000247609"/>
    </source>
</evidence>
<name>A0A318QWD0_9PROT</name>
<proteinExistence type="predicted"/>